<dbReference type="FunFam" id="3.30.70.270:FF:000001">
    <property type="entry name" value="Diguanylate cyclase domain protein"/>
    <property type="match status" value="1"/>
</dbReference>
<evidence type="ECO:0000256" key="1">
    <source>
        <dbReference type="SAM" id="Phobius"/>
    </source>
</evidence>
<accession>A0A1F2PHN5</accession>
<dbReference type="InterPro" id="IPR050469">
    <property type="entry name" value="Diguanylate_Cyclase"/>
</dbReference>
<protein>
    <submittedName>
        <fullName evidence="3">Putative diguanylate cyclase YdaM</fullName>
        <ecNumber evidence="3">2.7.7.65</ecNumber>
    </submittedName>
</protein>
<dbReference type="EMBL" id="LKEU01000027">
    <property type="protein sequence ID" value="OFV70838.1"/>
    <property type="molecule type" value="Genomic_DNA"/>
</dbReference>
<name>A0A1F2PHN5_9FIRM</name>
<evidence type="ECO:0000259" key="2">
    <source>
        <dbReference type="PROSITE" id="PS50887"/>
    </source>
</evidence>
<feature type="transmembrane region" description="Helical" evidence="1">
    <location>
        <begin position="18"/>
        <end position="39"/>
    </location>
</feature>
<evidence type="ECO:0000313" key="3">
    <source>
        <dbReference type="EMBL" id="OFV70838.1"/>
    </source>
</evidence>
<dbReference type="STRING" id="52694.ACWI_14240"/>
<keyword evidence="1" id="KW-0472">Membrane</keyword>
<dbReference type="CDD" id="cd01949">
    <property type="entry name" value="GGDEF"/>
    <property type="match status" value="1"/>
</dbReference>
<gene>
    <name evidence="3" type="primary">ydaM_5</name>
    <name evidence="3" type="ORF">ACWI_14240</name>
</gene>
<evidence type="ECO:0000313" key="4">
    <source>
        <dbReference type="Proteomes" id="UP000176244"/>
    </source>
</evidence>
<keyword evidence="3" id="KW-0808">Transferase</keyword>
<dbReference type="Proteomes" id="UP000176244">
    <property type="component" value="Unassembled WGS sequence"/>
</dbReference>
<dbReference type="InterPro" id="IPR029787">
    <property type="entry name" value="Nucleotide_cyclase"/>
</dbReference>
<feature type="domain" description="GGDEF" evidence="2">
    <location>
        <begin position="237"/>
        <end position="369"/>
    </location>
</feature>
<proteinExistence type="predicted"/>
<keyword evidence="1" id="KW-1133">Transmembrane helix</keyword>
<dbReference type="SUPFAM" id="SSF55073">
    <property type="entry name" value="Nucleotide cyclase"/>
    <property type="match status" value="1"/>
</dbReference>
<feature type="transmembrane region" description="Helical" evidence="1">
    <location>
        <begin position="161"/>
        <end position="182"/>
    </location>
</feature>
<comment type="caution">
    <text evidence="3">The sequence shown here is derived from an EMBL/GenBank/DDBJ whole genome shotgun (WGS) entry which is preliminary data.</text>
</comment>
<sequence length="373" mass="42652">MRQLITINHELHEKWRQVLFRTCIYIGVIIFVAEFFIFVFNKHDQPFSPVIIRYLIFYLALPTFLNLIFIVGAYFILKSEKTSEKAKNYTVALLFFLICACVQCFHYTFPAILCVPCIAVFITVIFLDINLTRLIFGLSYGSLILAFLIARFEADRAVEVIFLDCVVAGIMIFCAYLVATVLTRYTSEQAQSIHDSYLKQMELIQEAKTEPLTGLLNRRAMVDVLGQAVYQDAESRKPLIMAVIDLDDFKKVNDTYGHRKGDEVLITLADILKRNTPGNENVFRYGGEEFVVLFSGYPIGTVVGLLDQMHQEFSTHDFNFAAGERITFSCGIAEYTDSGWSTSEFFEKADQALYLAKSEGKNQNRIYEKRLEA</sequence>
<keyword evidence="3" id="KW-0548">Nucleotidyltransferase</keyword>
<dbReference type="GO" id="GO:0043709">
    <property type="term" value="P:cell adhesion involved in single-species biofilm formation"/>
    <property type="evidence" value="ECO:0007669"/>
    <property type="project" value="TreeGrafter"/>
</dbReference>
<dbReference type="SMART" id="SM00267">
    <property type="entry name" value="GGDEF"/>
    <property type="match status" value="1"/>
</dbReference>
<dbReference type="Gene3D" id="3.30.70.270">
    <property type="match status" value="1"/>
</dbReference>
<dbReference type="RefSeq" id="WP_070370749.1">
    <property type="nucleotide sequence ID" value="NZ_LKEU01000027.1"/>
</dbReference>
<dbReference type="OrthoDB" id="9804955at2"/>
<feature type="transmembrane region" description="Helical" evidence="1">
    <location>
        <begin position="51"/>
        <end position="77"/>
    </location>
</feature>
<feature type="transmembrane region" description="Helical" evidence="1">
    <location>
        <begin position="134"/>
        <end position="154"/>
    </location>
</feature>
<reference evidence="3 4" key="1">
    <citation type="submission" date="2015-09" db="EMBL/GenBank/DDBJ databases">
        <title>Genome sequence of Acetobacterium wieringae DSM 1911.</title>
        <authorList>
            <person name="Poehlein A."/>
            <person name="Bengelsdorf F.R."/>
            <person name="Schiel-Bengelsdorf B."/>
            <person name="Duerre P."/>
            <person name="Daniel R."/>
        </authorList>
    </citation>
    <scope>NUCLEOTIDE SEQUENCE [LARGE SCALE GENOMIC DNA]</scope>
    <source>
        <strain evidence="3 4">DSM 1911</strain>
    </source>
</reference>
<dbReference type="NCBIfam" id="TIGR00254">
    <property type="entry name" value="GGDEF"/>
    <property type="match status" value="1"/>
</dbReference>
<feature type="transmembrane region" description="Helical" evidence="1">
    <location>
        <begin position="89"/>
        <end position="122"/>
    </location>
</feature>
<dbReference type="InterPro" id="IPR000160">
    <property type="entry name" value="GGDEF_dom"/>
</dbReference>
<dbReference type="AlphaFoldDB" id="A0A1F2PHN5"/>
<dbReference type="EC" id="2.7.7.65" evidence="3"/>
<dbReference type="GO" id="GO:0052621">
    <property type="term" value="F:diguanylate cyclase activity"/>
    <property type="evidence" value="ECO:0007669"/>
    <property type="project" value="UniProtKB-EC"/>
</dbReference>
<dbReference type="Pfam" id="PF00990">
    <property type="entry name" value="GGDEF"/>
    <property type="match status" value="1"/>
</dbReference>
<dbReference type="PANTHER" id="PTHR45138">
    <property type="entry name" value="REGULATORY COMPONENTS OF SENSORY TRANSDUCTION SYSTEM"/>
    <property type="match status" value="1"/>
</dbReference>
<dbReference type="GO" id="GO:0005886">
    <property type="term" value="C:plasma membrane"/>
    <property type="evidence" value="ECO:0007669"/>
    <property type="project" value="TreeGrafter"/>
</dbReference>
<organism evidence="3 4">
    <name type="scientific">Acetobacterium wieringae</name>
    <dbReference type="NCBI Taxonomy" id="52694"/>
    <lineage>
        <taxon>Bacteria</taxon>
        <taxon>Bacillati</taxon>
        <taxon>Bacillota</taxon>
        <taxon>Clostridia</taxon>
        <taxon>Eubacteriales</taxon>
        <taxon>Eubacteriaceae</taxon>
        <taxon>Acetobacterium</taxon>
    </lineage>
</organism>
<dbReference type="PROSITE" id="PS50887">
    <property type="entry name" value="GGDEF"/>
    <property type="match status" value="1"/>
</dbReference>
<dbReference type="PANTHER" id="PTHR45138:SF9">
    <property type="entry name" value="DIGUANYLATE CYCLASE DGCM-RELATED"/>
    <property type="match status" value="1"/>
</dbReference>
<dbReference type="InterPro" id="IPR043128">
    <property type="entry name" value="Rev_trsase/Diguanyl_cyclase"/>
</dbReference>
<keyword evidence="1" id="KW-0812">Transmembrane</keyword>
<dbReference type="GO" id="GO:1902201">
    <property type="term" value="P:negative regulation of bacterial-type flagellum-dependent cell motility"/>
    <property type="evidence" value="ECO:0007669"/>
    <property type="project" value="TreeGrafter"/>
</dbReference>